<reference evidence="5" key="1">
    <citation type="journal article" date="2020" name="mSystems">
        <title>Genome- and Community-Level Interaction Insights into Carbon Utilization and Element Cycling Functions of Hydrothermarchaeota in Hydrothermal Sediment.</title>
        <authorList>
            <person name="Zhou Z."/>
            <person name="Liu Y."/>
            <person name="Xu W."/>
            <person name="Pan J."/>
            <person name="Luo Z.H."/>
            <person name="Li M."/>
        </authorList>
    </citation>
    <scope>NUCLEOTIDE SEQUENCE [LARGE SCALE GENOMIC DNA]</scope>
    <source>
        <strain evidence="5">SpSt-116</strain>
    </source>
</reference>
<dbReference type="Gene3D" id="1.25.40.20">
    <property type="entry name" value="Ankyrin repeat-containing domain"/>
    <property type="match status" value="2"/>
</dbReference>
<dbReference type="InterPro" id="IPR055999">
    <property type="entry name" value="DUF7577"/>
</dbReference>
<dbReference type="SMART" id="SM00248">
    <property type="entry name" value="ANK"/>
    <property type="match status" value="3"/>
</dbReference>
<sequence>MDIDKELIKAVKSRDIKKVKELLEKGANPNAKDGDEKTPLHYAAEKGSVDIAKLLINKGANVNAKSCDGFTPLHVAAMKGNLPVVELLLESGADPNAIDKYGKTPAELAHKEGYTGVAELIKEYVEGKRKRKVGIELVEFSSGALRAGVWGSLVLKLRGSGVFSLELEGDVDYFAEDAYSLSGEGSVEVAVRPRASGRLPVKLTVRSGESRATKLIWLSVEEGKITCPHCGAKVEPGSKYCWKCGAKIEPGL</sequence>
<proteinExistence type="predicted"/>
<dbReference type="PRINTS" id="PR01415">
    <property type="entry name" value="ANKYRIN"/>
</dbReference>
<evidence type="ECO:0000256" key="1">
    <source>
        <dbReference type="ARBA" id="ARBA00022737"/>
    </source>
</evidence>
<keyword evidence="1" id="KW-0677">Repeat</keyword>
<dbReference type="PANTHER" id="PTHR24171">
    <property type="entry name" value="ANKYRIN REPEAT DOMAIN-CONTAINING PROTEIN 39-RELATED"/>
    <property type="match status" value="1"/>
</dbReference>
<evidence type="ECO:0000256" key="3">
    <source>
        <dbReference type="PROSITE-ProRule" id="PRU00023"/>
    </source>
</evidence>
<comment type="caution">
    <text evidence="5">The sequence shown here is derived from an EMBL/GenBank/DDBJ whole genome shotgun (WGS) entry which is preliminary data.</text>
</comment>
<dbReference type="InterPro" id="IPR002110">
    <property type="entry name" value="Ankyrin_rpt"/>
</dbReference>
<dbReference type="InterPro" id="IPR036770">
    <property type="entry name" value="Ankyrin_rpt-contain_sf"/>
</dbReference>
<gene>
    <name evidence="5" type="ORF">ENN26_04245</name>
</gene>
<feature type="repeat" description="ANK" evidence="3">
    <location>
        <begin position="35"/>
        <end position="67"/>
    </location>
</feature>
<dbReference type="PROSITE" id="PS50088">
    <property type="entry name" value="ANK_REPEAT"/>
    <property type="match status" value="2"/>
</dbReference>
<evidence type="ECO:0000259" key="4">
    <source>
        <dbReference type="Pfam" id="PF24463"/>
    </source>
</evidence>
<feature type="repeat" description="ANK" evidence="3">
    <location>
        <begin position="68"/>
        <end position="100"/>
    </location>
</feature>
<keyword evidence="2 3" id="KW-0040">ANK repeat</keyword>
<dbReference type="EMBL" id="DSAY01000076">
    <property type="protein sequence ID" value="HDP14974.1"/>
    <property type="molecule type" value="Genomic_DNA"/>
</dbReference>
<dbReference type="PROSITE" id="PS50297">
    <property type="entry name" value="ANK_REP_REGION"/>
    <property type="match status" value="2"/>
</dbReference>
<dbReference type="Pfam" id="PF12796">
    <property type="entry name" value="Ank_2"/>
    <property type="match status" value="1"/>
</dbReference>
<dbReference type="SUPFAM" id="SSF48403">
    <property type="entry name" value="Ankyrin repeat"/>
    <property type="match status" value="1"/>
</dbReference>
<dbReference type="Pfam" id="PF24463">
    <property type="entry name" value="DUF7577"/>
    <property type="match status" value="1"/>
</dbReference>
<name>A0A7C1CFG8_9CREN</name>
<evidence type="ECO:0000313" key="5">
    <source>
        <dbReference type="EMBL" id="HDP14974.1"/>
    </source>
</evidence>
<organism evidence="5">
    <name type="scientific">Thermofilum adornatum</name>
    <dbReference type="NCBI Taxonomy" id="1365176"/>
    <lineage>
        <taxon>Archaea</taxon>
        <taxon>Thermoproteota</taxon>
        <taxon>Thermoprotei</taxon>
        <taxon>Thermofilales</taxon>
        <taxon>Thermofilaceae</taxon>
        <taxon>Thermofilum</taxon>
    </lineage>
</organism>
<evidence type="ECO:0000256" key="2">
    <source>
        <dbReference type="ARBA" id="ARBA00023043"/>
    </source>
</evidence>
<accession>A0A7C1CFG8</accession>
<dbReference type="AlphaFoldDB" id="A0A7C1CFG8"/>
<protein>
    <submittedName>
        <fullName evidence="5">Zinc-ribbon domain-containing protein</fullName>
    </submittedName>
</protein>
<feature type="domain" description="DUF7577" evidence="4">
    <location>
        <begin position="224"/>
        <end position="247"/>
    </location>
</feature>